<feature type="transmembrane region" description="Helical" evidence="1">
    <location>
        <begin position="132"/>
        <end position="155"/>
    </location>
</feature>
<dbReference type="EMBL" id="CP044222">
    <property type="protein sequence ID" value="QEW06510.1"/>
    <property type="molecule type" value="Genomic_DNA"/>
</dbReference>
<keyword evidence="4" id="KW-1185">Reference proteome</keyword>
<evidence type="ECO:0000313" key="3">
    <source>
        <dbReference type="EMBL" id="QEW06510.1"/>
    </source>
</evidence>
<evidence type="ECO:0000256" key="1">
    <source>
        <dbReference type="SAM" id="Phobius"/>
    </source>
</evidence>
<protein>
    <submittedName>
        <fullName evidence="3">DUF2062 domain-containing protein</fullName>
    </submittedName>
</protein>
<name>A0A5J6LDB0_9GAMM</name>
<gene>
    <name evidence="3" type="ORF">F5I99_08300</name>
</gene>
<keyword evidence="1" id="KW-0472">Membrane</keyword>
<dbReference type="InterPro" id="IPR018639">
    <property type="entry name" value="DUF2062"/>
</dbReference>
<dbReference type="Pfam" id="PF09835">
    <property type="entry name" value="DUF2062"/>
    <property type="match status" value="1"/>
</dbReference>
<dbReference type="Proteomes" id="UP000325606">
    <property type="component" value="Chromosome"/>
</dbReference>
<dbReference type="PANTHER" id="PTHR40547">
    <property type="entry name" value="SLL0298 PROTEIN"/>
    <property type="match status" value="1"/>
</dbReference>
<evidence type="ECO:0000259" key="2">
    <source>
        <dbReference type="Pfam" id="PF09835"/>
    </source>
</evidence>
<dbReference type="PANTHER" id="PTHR40547:SF1">
    <property type="entry name" value="SLL0298 PROTEIN"/>
    <property type="match status" value="1"/>
</dbReference>
<proteinExistence type="predicted"/>
<evidence type="ECO:0000313" key="4">
    <source>
        <dbReference type="Proteomes" id="UP000325606"/>
    </source>
</evidence>
<organism evidence="3 4">
    <name type="scientific">Nitrincola iocasae</name>
    <dbReference type="NCBI Taxonomy" id="2614693"/>
    <lineage>
        <taxon>Bacteria</taxon>
        <taxon>Pseudomonadati</taxon>
        <taxon>Pseudomonadota</taxon>
        <taxon>Gammaproteobacteria</taxon>
        <taxon>Oceanospirillales</taxon>
        <taxon>Oceanospirillaceae</taxon>
        <taxon>Nitrincola</taxon>
    </lineage>
</organism>
<accession>A0A5J6LDB0</accession>
<reference evidence="3 4" key="1">
    <citation type="submission" date="2019-09" db="EMBL/GenBank/DDBJ databases">
        <title>Nitrincola iocasae sp. nov., a bacterium isolated from the sediment collected at a cold seep field in South China Sea.</title>
        <authorList>
            <person name="Zhang H."/>
            <person name="Wang H."/>
            <person name="Li C."/>
        </authorList>
    </citation>
    <scope>NUCLEOTIDE SEQUENCE [LARGE SCALE GENOMIC DNA]</scope>
    <source>
        <strain evidence="3 4">KXZD1103</strain>
    </source>
</reference>
<sequence>MPRKTLKKYMPDPHWVKNHPHLSWLGEHIKNPGLWHLSHRSVSLAFLVGIFCAFIPMPFQMVVAAILAVLMSSNLPISITLVWISNPITMPAMLYFSYRIGQLILGVDDHADVMVWHLDTLYDNFKHIWRPLVLGSLISGLVAGIIGFIGIRVLWTIQVRRSWIKRGRERLKRQQLDQNNNPN</sequence>
<feature type="domain" description="DUF2062" evidence="2">
    <location>
        <begin position="23"/>
        <end position="163"/>
    </location>
</feature>
<dbReference type="KEGG" id="nik:F5I99_08300"/>
<keyword evidence="1" id="KW-0812">Transmembrane</keyword>
<dbReference type="RefSeq" id="WP_151054920.1">
    <property type="nucleotide sequence ID" value="NZ_CP044222.1"/>
</dbReference>
<dbReference type="AlphaFoldDB" id="A0A5J6LDB0"/>
<keyword evidence="1" id="KW-1133">Transmembrane helix</keyword>